<feature type="transmembrane region" description="Helical" evidence="16">
    <location>
        <begin position="277"/>
        <end position="300"/>
    </location>
</feature>
<feature type="transmembrane region" description="Helical" evidence="16">
    <location>
        <begin position="216"/>
        <end position="239"/>
    </location>
</feature>
<dbReference type="GO" id="GO:0005743">
    <property type="term" value="C:mitochondrial inner membrane"/>
    <property type="evidence" value="ECO:0007669"/>
    <property type="project" value="UniProtKB-SubCell"/>
</dbReference>
<feature type="transmembrane region" description="Helical" evidence="16">
    <location>
        <begin position="90"/>
        <end position="110"/>
    </location>
</feature>
<dbReference type="EMBL" id="KT757374">
    <property type="protein sequence ID" value="ALT66185.1"/>
    <property type="molecule type" value="Genomic_DNA"/>
</dbReference>
<dbReference type="Pfam" id="PF06455">
    <property type="entry name" value="NADH5_C"/>
    <property type="match status" value="1"/>
</dbReference>
<dbReference type="InterPro" id="IPR010934">
    <property type="entry name" value="NADH_DH_su5_C"/>
</dbReference>
<geneLocation type="mitochondrion" evidence="20"/>
<evidence type="ECO:0000256" key="12">
    <source>
        <dbReference type="ARBA" id="ARBA00023075"/>
    </source>
</evidence>
<evidence type="ECO:0000256" key="11">
    <source>
        <dbReference type="ARBA" id="ARBA00023027"/>
    </source>
</evidence>
<evidence type="ECO:0000256" key="15">
    <source>
        <dbReference type="ARBA" id="ARBA00049551"/>
    </source>
</evidence>
<sequence>MNSTTLIMSSSLILVPMLLMLPLLTTLSPKPQNPEWASTHVKTAVSTSFFISLLPLMIFLDQGVESVTTNWQWMNTLMFDTNISFKFDHYSLIFTPIALYVTWSILEFALWYMHSDPNMNRFFKYLLLFLVAMITLVTANNMFQLFIGWEGVGIMSFLLIGWWYGRADANTAALQAVIYNRVGDIGLILSMAWFAMNLNSWEIQQIFFLSKNFDMTIPLIGLILAATGKSAQFGLHPWLPSAMEGPTPVSALLHSSTMVVAGIFLLIRLHPLMENNGLALTICLCLGALTTLFTATCALTQNDIKKIVAFSTSSQLGLMMVTIGLNQPQLAFLHICTHAFFKAMLFLCSGSIIHSLNDEQDIRKMGGLHNLMPATSTYLTIGSLALTGTPFLAGFFSKDAIIEALNTSYLNAWALTLTLIATSFTAVYSFRVVIFVTMGSPRFLPLSPINENNPLVINPIKRLAWGSIVAGLIITSNFLPSKTPIMTMPTTLKLAALMVTIIGLLVAMELTTMTNKQVKITPTIPLHHFSNMLGYFPAMIHRLPPKLNLTLGQSIATKFDQTWLEISGPKGLALTQMMMSKITSDIQRGMIKTYLTIFLLTLTLAILLTLI</sequence>
<dbReference type="EC" id="7.1.1.2" evidence="2 16"/>
<keyword evidence="7" id="KW-0999">Mitochondrion inner membrane</keyword>
<keyword evidence="12 16" id="KW-0830">Ubiquinone</keyword>
<dbReference type="PRINTS" id="PR01434">
    <property type="entry name" value="NADHDHGNASE5"/>
</dbReference>
<keyword evidence="13 16" id="KW-0496">Mitochondrion</keyword>
<feature type="transmembrane region" description="Helical" evidence="16">
    <location>
        <begin position="591"/>
        <end position="610"/>
    </location>
</feature>
<evidence type="ECO:0000256" key="9">
    <source>
        <dbReference type="ARBA" id="ARBA00022982"/>
    </source>
</evidence>
<dbReference type="NCBIfam" id="TIGR01974">
    <property type="entry name" value="NDH_I_L"/>
    <property type="match status" value="1"/>
</dbReference>
<dbReference type="InterPro" id="IPR001750">
    <property type="entry name" value="ND/Mrp_TM"/>
</dbReference>
<comment type="function">
    <text evidence="16">Core subunit of the mitochondrial membrane respiratory chain NADH dehydrogenase (Complex I) which catalyzes electron transfer from NADH through the respiratory chain, using ubiquinone as an electron acceptor. Essential for the catalytic activity and assembly of complex I.</text>
</comment>
<dbReference type="GO" id="GO:0042773">
    <property type="term" value="P:ATP synthesis coupled electron transport"/>
    <property type="evidence" value="ECO:0007669"/>
    <property type="project" value="InterPro"/>
</dbReference>
<feature type="transmembrane region" description="Helical" evidence="16">
    <location>
        <begin position="251"/>
        <end position="271"/>
    </location>
</feature>
<evidence type="ECO:0000256" key="14">
    <source>
        <dbReference type="ARBA" id="ARBA00023136"/>
    </source>
</evidence>
<evidence type="ECO:0000256" key="6">
    <source>
        <dbReference type="ARBA" id="ARBA00022692"/>
    </source>
</evidence>
<feature type="domain" description="NADH dehydrogenase subunit 5 C-terminal" evidence="19">
    <location>
        <begin position="428"/>
        <end position="608"/>
    </location>
</feature>
<comment type="subcellular location">
    <subcellularLocation>
        <location evidence="1">Mitochondrion inner membrane</location>
        <topology evidence="1">Multi-pass membrane protein</topology>
    </subcellularLocation>
</comment>
<feature type="transmembrane region" description="Helical" evidence="16">
    <location>
        <begin position="145"/>
        <end position="165"/>
    </location>
</feature>
<evidence type="ECO:0000256" key="3">
    <source>
        <dbReference type="ARBA" id="ARBA00021096"/>
    </source>
</evidence>
<dbReference type="PANTHER" id="PTHR42829:SF2">
    <property type="entry name" value="NADH-UBIQUINONE OXIDOREDUCTASE CHAIN 5"/>
    <property type="match status" value="1"/>
</dbReference>
<dbReference type="GO" id="GO:0003954">
    <property type="term" value="F:NADH dehydrogenase activity"/>
    <property type="evidence" value="ECO:0007669"/>
    <property type="project" value="TreeGrafter"/>
</dbReference>
<keyword evidence="6 16" id="KW-0812">Transmembrane</keyword>
<name>A0A0U3E310_9TELE</name>
<dbReference type="Pfam" id="PF00361">
    <property type="entry name" value="Proton_antipo_M"/>
    <property type="match status" value="1"/>
</dbReference>
<comment type="similarity">
    <text evidence="16">Belongs to the complex I subunit 5 family.</text>
</comment>
<feature type="domain" description="NADH-Ubiquinone oxidoreductase (complex I) chain 5 N-terminal" evidence="18">
    <location>
        <begin position="73"/>
        <end position="123"/>
    </location>
</feature>
<keyword evidence="4 16" id="KW-0813">Transport</keyword>
<dbReference type="GeneID" id="26835275"/>
<evidence type="ECO:0000256" key="13">
    <source>
        <dbReference type="ARBA" id="ARBA00023128"/>
    </source>
</evidence>
<gene>
    <name evidence="20" type="primary">ND5</name>
</gene>
<comment type="catalytic activity">
    <reaction evidence="15 16">
        <text>a ubiquinone + NADH + 5 H(+)(in) = a ubiquinol + NAD(+) + 4 H(+)(out)</text>
        <dbReference type="Rhea" id="RHEA:29091"/>
        <dbReference type="Rhea" id="RHEA-COMP:9565"/>
        <dbReference type="Rhea" id="RHEA-COMP:9566"/>
        <dbReference type="ChEBI" id="CHEBI:15378"/>
        <dbReference type="ChEBI" id="CHEBI:16389"/>
        <dbReference type="ChEBI" id="CHEBI:17976"/>
        <dbReference type="ChEBI" id="CHEBI:57540"/>
        <dbReference type="ChEBI" id="CHEBI:57945"/>
        <dbReference type="EC" id="7.1.1.2"/>
    </reaction>
</comment>
<dbReference type="CTD" id="4540"/>
<dbReference type="AlphaFoldDB" id="A0A0U3E310"/>
<dbReference type="GO" id="GO:0008137">
    <property type="term" value="F:NADH dehydrogenase (ubiquinone) activity"/>
    <property type="evidence" value="ECO:0007669"/>
    <property type="project" value="UniProtKB-EC"/>
</dbReference>
<keyword evidence="9" id="KW-0249">Electron transport</keyword>
<feature type="domain" description="NADH:quinone oxidoreductase/Mrp antiporter transmembrane" evidence="17">
    <location>
        <begin position="139"/>
        <end position="423"/>
    </location>
</feature>
<evidence type="ECO:0000256" key="5">
    <source>
        <dbReference type="ARBA" id="ARBA00022660"/>
    </source>
</evidence>
<evidence type="ECO:0000256" key="1">
    <source>
        <dbReference type="ARBA" id="ARBA00004448"/>
    </source>
</evidence>
<evidence type="ECO:0000259" key="18">
    <source>
        <dbReference type="Pfam" id="PF00662"/>
    </source>
</evidence>
<evidence type="ECO:0000256" key="10">
    <source>
        <dbReference type="ARBA" id="ARBA00022989"/>
    </source>
</evidence>
<proteinExistence type="inferred from homology"/>
<evidence type="ECO:0000256" key="2">
    <source>
        <dbReference type="ARBA" id="ARBA00012944"/>
    </source>
</evidence>
<feature type="transmembrane region" description="Helical" evidence="16">
    <location>
        <begin position="377"/>
        <end position="397"/>
    </location>
</feature>
<keyword evidence="5" id="KW-0679">Respiratory chain</keyword>
<reference evidence="20" key="1">
    <citation type="journal article" date="2015" name="Mitochondrial DNA">
        <title>Complete mitochondrial genome of Toxabramis swinhonis (Cypriniformes, Cyprinidae).</title>
        <authorList>
            <person name="Dai X."/>
            <person name="Li W."/>
            <person name="Fan Y."/>
            <person name="Tian S."/>
        </authorList>
    </citation>
    <scope>NUCLEOTIDE SEQUENCE</scope>
</reference>
<dbReference type="InterPro" id="IPR001516">
    <property type="entry name" value="Proton_antipo_N"/>
</dbReference>
<dbReference type="InterPro" id="IPR003945">
    <property type="entry name" value="NU5C-like"/>
</dbReference>
<keyword evidence="10 16" id="KW-1133">Transmembrane helix</keyword>
<evidence type="ECO:0000313" key="20">
    <source>
        <dbReference type="EMBL" id="ALT66185.1"/>
    </source>
</evidence>
<feature type="transmembrane region" description="Helical" evidence="16">
    <location>
        <begin position="331"/>
        <end position="356"/>
    </location>
</feature>
<accession>A0A0U3E310</accession>
<evidence type="ECO:0000256" key="7">
    <source>
        <dbReference type="ARBA" id="ARBA00022792"/>
    </source>
</evidence>
<feature type="transmembrane region" description="Helical" evidence="16">
    <location>
        <begin position="6"/>
        <end position="27"/>
    </location>
</feature>
<evidence type="ECO:0000259" key="17">
    <source>
        <dbReference type="Pfam" id="PF00361"/>
    </source>
</evidence>
<feature type="transmembrane region" description="Helical" evidence="16">
    <location>
        <begin position="409"/>
        <end position="434"/>
    </location>
</feature>
<feature type="transmembrane region" description="Helical" evidence="16">
    <location>
        <begin position="492"/>
        <end position="510"/>
    </location>
</feature>
<organism evidence="20">
    <name type="scientific">Toxabramis swinhonis</name>
    <dbReference type="NCBI Taxonomy" id="291825"/>
    <lineage>
        <taxon>Eukaryota</taxon>
        <taxon>Metazoa</taxon>
        <taxon>Chordata</taxon>
        <taxon>Craniata</taxon>
        <taxon>Vertebrata</taxon>
        <taxon>Euteleostomi</taxon>
        <taxon>Actinopterygii</taxon>
        <taxon>Neopterygii</taxon>
        <taxon>Teleostei</taxon>
        <taxon>Ostariophysi</taxon>
        <taxon>Cypriniformes</taxon>
        <taxon>Xenocyprididae</taxon>
        <taxon>Xenocypridinae</taxon>
        <taxon>Toxabramis</taxon>
    </lineage>
</organism>
<evidence type="ECO:0000256" key="16">
    <source>
        <dbReference type="RuleBase" id="RU003404"/>
    </source>
</evidence>
<protein>
    <recommendedName>
        <fullName evidence="3 16">NADH-ubiquinone oxidoreductase chain 5</fullName>
        <ecNumber evidence="2 16">7.1.1.2</ecNumber>
    </recommendedName>
</protein>
<dbReference type="InterPro" id="IPR018393">
    <property type="entry name" value="NADHpl_OxRdtase_5_subgr"/>
</dbReference>
<evidence type="ECO:0000256" key="4">
    <source>
        <dbReference type="ARBA" id="ARBA00022448"/>
    </source>
</evidence>
<keyword evidence="11 16" id="KW-0520">NAD</keyword>
<feature type="transmembrane region" description="Helical" evidence="16">
    <location>
        <begin position="177"/>
        <end position="196"/>
    </location>
</feature>
<dbReference type="PANTHER" id="PTHR42829">
    <property type="entry name" value="NADH-UBIQUINONE OXIDOREDUCTASE CHAIN 5"/>
    <property type="match status" value="1"/>
</dbReference>
<evidence type="ECO:0000259" key="19">
    <source>
        <dbReference type="Pfam" id="PF06455"/>
    </source>
</evidence>
<evidence type="ECO:0000256" key="8">
    <source>
        <dbReference type="ARBA" id="ARBA00022967"/>
    </source>
</evidence>
<dbReference type="Pfam" id="PF00662">
    <property type="entry name" value="Proton_antipo_N"/>
    <property type="match status" value="1"/>
</dbReference>
<keyword evidence="14 16" id="KW-0472">Membrane</keyword>
<dbReference type="GO" id="GO:0015990">
    <property type="term" value="P:electron transport coupled proton transport"/>
    <property type="evidence" value="ECO:0007669"/>
    <property type="project" value="TreeGrafter"/>
</dbReference>
<feature type="transmembrane region" description="Helical" evidence="16">
    <location>
        <begin position="122"/>
        <end position="139"/>
    </location>
</feature>
<keyword evidence="8" id="KW-1278">Translocase</keyword>
<dbReference type="RefSeq" id="YP_009229619.1">
    <property type="nucleotide sequence ID" value="NC_029249.1"/>
</dbReference>